<dbReference type="GO" id="GO:0016747">
    <property type="term" value="F:acyltransferase activity, transferring groups other than amino-acyl groups"/>
    <property type="evidence" value="ECO:0007669"/>
    <property type="project" value="InterPro"/>
</dbReference>
<gene>
    <name evidence="2" type="ORF">ERX27_05210</name>
</gene>
<evidence type="ECO:0000259" key="1">
    <source>
        <dbReference type="PROSITE" id="PS51186"/>
    </source>
</evidence>
<dbReference type="SUPFAM" id="SSF55729">
    <property type="entry name" value="Acyl-CoA N-acyltransferases (Nat)"/>
    <property type="match status" value="1"/>
</dbReference>
<dbReference type="InterPro" id="IPR000182">
    <property type="entry name" value="GNAT_dom"/>
</dbReference>
<dbReference type="RefSeq" id="WP_133431779.1">
    <property type="nucleotide sequence ID" value="NZ_SCWA01000007.1"/>
</dbReference>
<feature type="domain" description="N-acetyltransferase" evidence="1">
    <location>
        <begin position="6"/>
        <end position="142"/>
    </location>
</feature>
<organism evidence="2 3">
    <name type="scientific">Macrococcus brunensis</name>
    <dbReference type="NCBI Taxonomy" id="198483"/>
    <lineage>
        <taxon>Bacteria</taxon>
        <taxon>Bacillati</taxon>
        <taxon>Bacillota</taxon>
        <taxon>Bacilli</taxon>
        <taxon>Bacillales</taxon>
        <taxon>Staphylococcaceae</taxon>
        <taxon>Macrococcus</taxon>
    </lineage>
</organism>
<comment type="caution">
    <text evidence="2">The sequence shown here is derived from an EMBL/GenBank/DDBJ whole genome shotgun (WGS) entry which is preliminary data.</text>
</comment>
<evidence type="ECO:0000313" key="3">
    <source>
        <dbReference type="Proteomes" id="UP000295310"/>
    </source>
</evidence>
<protein>
    <submittedName>
        <fullName evidence="2">GNAT family N-acetyltransferase</fullName>
    </submittedName>
</protein>
<accession>A0A4V3BDF3</accession>
<dbReference type="AlphaFoldDB" id="A0A4V3BDF3"/>
<name>A0A4V3BDF3_9STAP</name>
<dbReference type="EMBL" id="SCWA01000007">
    <property type="protein sequence ID" value="TDL98076.1"/>
    <property type="molecule type" value="Genomic_DNA"/>
</dbReference>
<dbReference type="PROSITE" id="PS51186">
    <property type="entry name" value="GNAT"/>
    <property type="match status" value="1"/>
</dbReference>
<sequence>MELKIKTLQELSPQEVLSIIEARVNTFIVEQGGHYGDVDQHDRTCLHLYLEEDNHIKAYTRIIEEEDCVRFGRVLVVKQYRKQKLGRKIVTLTIEEIKKRYPGKTIKIIAQAYLKEFYESFGFVAQSEVYEHHNIPHIDMQL</sequence>
<proteinExistence type="predicted"/>
<dbReference type="OrthoDB" id="9796171at2"/>
<dbReference type="Pfam" id="PF13673">
    <property type="entry name" value="Acetyltransf_10"/>
    <property type="match status" value="1"/>
</dbReference>
<evidence type="ECO:0000313" key="2">
    <source>
        <dbReference type="EMBL" id="TDL98076.1"/>
    </source>
</evidence>
<dbReference type="Proteomes" id="UP000295310">
    <property type="component" value="Unassembled WGS sequence"/>
</dbReference>
<keyword evidence="2" id="KW-0808">Transferase</keyword>
<reference evidence="2 3" key="1">
    <citation type="submission" date="2019-01" db="EMBL/GenBank/DDBJ databases">
        <title>Draft genome sequences of the type strains of six Macrococcus species.</title>
        <authorList>
            <person name="Mazhar S."/>
            <person name="Altermann E."/>
            <person name="Hill C."/>
            <person name="Mcauliffe O."/>
        </authorList>
    </citation>
    <scope>NUCLEOTIDE SEQUENCE [LARGE SCALE GENOMIC DNA]</scope>
    <source>
        <strain evidence="2 3">CCM4811</strain>
    </source>
</reference>
<dbReference type="InterPro" id="IPR016181">
    <property type="entry name" value="Acyl_CoA_acyltransferase"/>
</dbReference>
<keyword evidence="3" id="KW-1185">Reference proteome</keyword>
<dbReference type="Gene3D" id="3.40.630.30">
    <property type="match status" value="1"/>
</dbReference>